<dbReference type="OrthoDB" id="291892at2"/>
<keyword evidence="1" id="KW-0812">Transmembrane</keyword>
<feature type="transmembrane region" description="Helical" evidence="1">
    <location>
        <begin position="66"/>
        <end position="87"/>
    </location>
</feature>
<evidence type="ECO:0000259" key="2">
    <source>
        <dbReference type="Pfam" id="PF04892"/>
    </source>
</evidence>
<dbReference type="Pfam" id="PF04892">
    <property type="entry name" value="VanZ"/>
    <property type="match status" value="1"/>
</dbReference>
<dbReference type="InterPro" id="IPR006976">
    <property type="entry name" value="VanZ-like"/>
</dbReference>
<keyword evidence="1" id="KW-0472">Membrane</keyword>
<sequence length="152" mass="17389">MHKKLSWLAVILWMGLIFFFSHQPGDESAALSGGITRWIHTVLTALPLIDFEIGILHTLIRKSAHFFVYLILGVLVLHALLASRVTLFRASVYAWFIATAYAATDEYHQTFIPGRVGDVMDVVIDSLGAMTGILIYLLVYRIWRWRKQRNRS</sequence>
<evidence type="ECO:0000313" key="4">
    <source>
        <dbReference type="Proteomes" id="UP000000271"/>
    </source>
</evidence>
<gene>
    <name evidence="3" type="ordered locus">Bsel_3092</name>
</gene>
<keyword evidence="1" id="KW-1133">Transmembrane helix</keyword>
<dbReference type="STRING" id="439292.Bsel_3092"/>
<dbReference type="EMBL" id="CP001791">
    <property type="protein sequence ID" value="ADI00574.1"/>
    <property type="molecule type" value="Genomic_DNA"/>
</dbReference>
<dbReference type="PIRSF" id="PIRSF019083">
    <property type="entry name" value="UCP019083_VanZ"/>
    <property type="match status" value="1"/>
</dbReference>
<evidence type="ECO:0000313" key="3">
    <source>
        <dbReference type="EMBL" id="ADI00574.1"/>
    </source>
</evidence>
<dbReference type="HOGENOM" id="CLU_096028_0_3_9"/>
<protein>
    <submittedName>
        <fullName evidence="3">VanZ family protein</fullName>
    </submittedName>
</protein>
<dbReference type="AlphaFoldDB" id="D6Y0K6"/>
<organism evidence="3 4">
    <name type="scientific">Bacillus selenitireducens (strain ATCC 700615 / DSM 15326 / MLS10)</name>
    <dbReference type="NCBI Taxonomy" id="439292"/>
    <lineage>
        <taxon>Bacteria</taxon>
        <taxon>Bacillati</taxon>
        <taxon>Bacillota</taxon>
        <taxon>Bacilli</taxon>
        <taxon>Bacillales</taxon>
        <taxon>Bacillaceae</taxon>
        <taxon>Salisediminibacterium</taxon>
    </lineage>
</organism>
<dbReference type="Proteomes" id="UP000000271">
    <property type="component" value="Chromosome"/>
</dbReference>
<dbReference type="NCBIfam" id="NF037970">
    <property type="entry name" value="vanZ_1"/>
    <property type="match status" value="1"/>
</dbReference>
<proteinExistence type="predicted"/>
<dbReference type="KEGG" id="bse:Bsel_3092"/>
<name>D6Y0K6_BACIE</name>
<dbReference type="InterPro" id="IPR016747">
    <property type="entry name" value="Phosphotransbutyrylase"/>
</dbReference>
<feature type="transmembrane region" description="Helical" evidence="1">
    <location>
        <begin position="38"/>
        <end position="59"/>
    </location>
</feature>
<dbReference type="RefSeq" id="WP_013173978.1">
    <property type="nucleotide sequence ID" value="NC_014219.1"/>
</dbReference>
<evidence type="ECO:0000256" key="1">
    <source>
        <dbReference type="SAM" id="Phobius"/>
    </source>
</evidence>
<feature type="domain" description="VanZ-like" evidence="2">
    <location>
        <begin position="7"/>
        <end position="139"/>
    </location>
</feature>
<dbReference type="eggNOG" id="COG5652">
    <property type="taxonomic scope" value="Bacteria"/>
</dbReference>
<feature type="transmembrane region" description="Helical" evidence="1">
    <location>
        <begin position="122"/>
        <end position="143"/>
    </location>
</feature>
<accession>D6Y0K6</accession>
<keyword evidence="4" id="KW-1185">Reference proteome</keyword>
<reference evidence="3" key="1">
    <citation type="submission" date="2009-10" db="EMBL/GenBank/DDBJ databases">
        <title>Complete sequence of Bacillus selenitireducens MLS10.</title>
        <authorList>
            <consortium name="US DOE Joint Genome Institute"/>
            <person name="Lucas S."/>
            <person name="Copeland A."/>
            <person name="Lapidus A."/>
            <person name="Glavina del Rio T."/>
            <person name="Dalin E."/>
            <person name="Tice H."/>
            <person name="Bruce D."/>
            <person name="Goodwin L."/>
            <person name="Pitluck S."/>
            <person name="Sims D."/>
            <person name="Brettin T."/>
            <person name="Detter J.C."/>
            <person name="Han C."/>
            <person name="Larimer F."/>
            <person name="Land M."/>
            <person name="Hauser L."/>
            <person name="Kyrpides N."/>
            <person name="Ovchinnikova G."/>
            <person name="Stolz J."/>
        </authorList>
    </citation>
    <scope>NUCLEOTIDE SEQUENCE [LARGE SCALE GENOMIC DNA]</scope>
    <source>
        <strain evidence="3">MLS10</strain>
    </source>
</reference>